<reference evidence="1 2" key="1">
    <citation type="journal article" date="2020" name="BMC Genomics">
        <title>Intraspecific diversification of the crop wild relative Brassica cretica Lam. using demographic model selection.</title>
        <authorList>
            <person name="Kioukis A."/>
            <person name="Michalopoulou V.A."/>
            <person name="Briers L."/>
            <person name="Pirintsos S."/>
            <person name="Studholme D.J."/>
            <person name="Pavlidis P."/>
            <person name="Sarris P.F."/>
        </authorList>
    </citation>
    <scope>NUCLEOTIDE SEQUENCE [LARGE SCALE GENOMIC DNA]</scope>
    <source>
        <strain evidence="2">cv. PFS-1207/04</strain>
    </source>
</reference>
<evidence type="ECO:0000313" key="2">
    <source>
        <dbReference type="Proteomes" id="UP000266723"/>
    </source>
</evidence>
<organism evidence="1 2">
    <name type="scientific">Brassica cretica</name>
    <name type="common">Mustard</name>
    <dbReference type="NCBI Taxonomy" id="69181"/>
    <lineage>
        <taxon>Eukaryota</taxon>
        <taxon>Viridiplantae</taxon>
        <taxon>Streptophyta</taxon>
        <taxon>Embryophyta</taxon>
        <taxon>Tracheophyta</taxon>
        <taxon>Spermatophyta</taxon>
        <taxon>Magnoliopsida</taxon>
        <taxon>eudicotyledons</taxon>
        <taxon>Gunneridae</taxon>
        <taxon>Pentapetalae</taxon>
        <taxon>rosids</taxon>
        <taxon>malvids</taxon>
        <taxon>Brassicales</taxon>
        <taxon>Brassicaceae</taxon>
        <taxon>Brassiceae</taxon>
        <taxon>Brassica</taxon>
    </lineage>
</organism>
<keyword evidence="2" id="KW-1185">Reference proteome</keyword>
<dbReference type="Proteomes" id="UP000266723">
    <property type="component" value="Unassembled WGS sequence"/>
</dbReference>
<accession>A0ABQ7E983</accession>
<dbReference type="EMBL" id="QGKV02000299">
    <property type="protein sequence ID" value="KAF3593539.1"/>
    <property type="molecule type" value="Genomic_DNA"/>
</dbReference>
<name>A0ABQ7E983_BRACR</name>
<comment type="caution">
    <text evidence="1">The sequence shown here is derived from an EMBL/GenBank/DDBJ whole genome shotgun (WGS) entry which is preliminary data.</text>
</comment>
<proteinExistence type="predicted"/>
<protein>
    <submittedName>
        <fullName evidence="1">Uncharacterized protein</fullName>
    </submittedName>
</protein>
<gene>
    <name evidence="1" type="ORF">DY000_02020869</name>
</gene>
<evidence type="ECO:0000313" key="1">
    <source>
        <dbReference type="EMBL" id="KAF3593539.1"/>
    </source>
</evidence>
<sequence length="59" mass="6812">MYMKEIELAKVVHDVIRVGNLSDSLLPLQMYVQRTPHLPTQTELLFRIGFDGIEDDDLP</sequence>